<feature type="transmembrane region" description="Helical" evidence="1">
    <location>
        <begin position="6"/>
        <end position="26"/>
    </location>
</feature>
<dbReference type="Proteomes" id="UP000542125">
    <property type="component" value="Unassembled WGS sequence"/>
</dbReference>
<reference evidence="2 3" key="1">
    <citation type="submission" date="2020-07" db="EMBL/GenBank/DDBJ databases">
        <title>Genomic Encyclopedia of Type Strains, Phase IV (KMG-V): Genome sequencing to study the core and pangenomes of soil and plant-associated prokaryotes.</title>
        <authorList>
            <person name="Whitman W."/>
        </authorList>
    </citation>
    <scope>NUCLEOTIDE SEQUENCE [LARGE SCALE GENOMIC DNA]</scope>
    <source>
        <strain evidence="2 3">SAS40</strain>
    </source>
</reference>
<accession>A0A7Y9IU45</accession>
<evidence type="ECO:0000313" key="3">
    <source>
        <dbReference type="Proteomes" id="UP000542125"/>
    </source>
</evidence>
<keyword evidence="1" id="KW-0812">Transmembrane</keyword>
<name>A0A7Y9IU45_9BURK</name>
<proteinExistence type="predicted"/>
<comment type="caution">
    <text evidence="2">The sequence shown here is derived from an EMBL/GenBank/DDBJ whole genome shotgun (WGS) entry which is preliminary data.</text>
</comment>
<evidence type="ECO:0000313" key="2">
    <source>
        <dbReference type="EMBL" id="NYE82324.1"/>
    </source>
</evidence>
<sequence length="113" mass="12015">MTPWLAGLALVCSYVGWAAIALTQSAHRDWVGRMARGGWASCCGLSQAGDAPTRLGIFFLRLGAVLLTLVSAALCVTQDGWSFGVLMWSCLTCLAALLVALTLTCLRARLQAR</sequence>
<dbReference type="AlphaFoldDB" id="A0A7Y9IU45"/>
<evidence type="ECO:0000256" key="1">
    <source>
        <dbReference type="SAM" id="Phobius"/>
    </source>
</evidence>
<protein>
    <recommendedName>
        <fullName evidence="4">DUF3325 domain-containing protein</fullName>
    </recommendedName>
</protein>
<gene>
    <name evidence="2" type="ORF">FHW18_001595</name>
</gene>
<dbReference type="Pfam" id="PF11804">
    <property type="entry name" value="DUF3325"/>
    <property type="match status" value="1"/>
</dbReference>
<organism evidence="2 3">
    <name type="scientific">Pigmentiphaga litoralis</name>
    <dbReference type="NCBI Taxonomy" id="516702"/>
    <lineage>
        <taxon>Bacteria</taxon>
        <taxon>Pseudomonadati</taxon>
        <taxon>Pseudomonadota</taxon>
        <taxon>Betaproteobacteria</taxon>
        <taxon>Burkholderiales</taxon>
        <taxon>Alcaligenaceae</taxon>
        <taxon>Pigmentiphaga</taxon>
    </lineage>
</organism>
<keyword evidence="1" id="KW-0472">Membrane</keyword>
<evidence type="ECO:0008006" key="4">
    <source>
        <dbReference type="Google" id="ProtNLM"/>
    </source>
</evidence>
<keyword evidence="1" id="KW-1133">Transmembrane helix</keyword>
<feature type="transmembrane region" description="Helical" evidence="1">
    <location>
        <begin position="55"/>
        <end position="74"/>
    </location>
</feature>
<dbReference type="EMBL" id="JACBYR010000001">
    <property type="protein sequence ID" value="NYE82324.1"/>
    <property type="molecule type" value="Genomic_DNA"/>
</dbReference>
<keyword evidence="3" id="KW-1185">Reference proteome</keyword>
<dbReference type="InterPro" id="IPR021762">
    <property type="entry name" value="DUF3325"/>
</dbReference>
<dbReference type="RefSeq" id="WP_179585108.1">
    <property type="nucleotide sequence ID" value="NZ_JACBYR010000001.1"/>
</dbReference>
<feature type="transmembrane region" description="Helical" evidence="1">
    <location>
        <begin position="86"/>
        <end position="106"/>
    </location>
</feature>